<name>A0A1V0FYA5_9TRYP</name>
<dbReference type="EMBL" id="KY404472">
    <property type="protein sequence ID" value="ARB50723.1"/>
    <property type="molecule type" value="Genomic_DNA"/>
</dbReference>
<feature type="chain" id="PRO_5013273632" evidence="1">
    <location>
        <begin position="22"/>
        <end position="385"/>
    </location>
</feature>
<evidence type="ECO:0000256" key="1">
    <source>
        <dbReference type="SAM" id="SignalP"/>
    </source>
</evidence>
<feature type="signal peptide" evidence="1">
    <location>
        <begin position="1"/>
        <end position="21"/>
    </location>
</feature>
<reference evidence="2" key="1">
    <citation type="submission" date="2016-12" db="EMBL/GenBank/DDBJ databases">
        <title>Extending the VSGnome of Trypanosoma brucei strain TREU927.</title>
        <authorList>
            <person name="Cross G.A."/>
        </authorList>
    </citation>
    <scope>NUCLEOTIDE SEQUENCE</scope>
    <source>
        <strain evidence="2">Tb927.99.682</strain>
    </source>
</reference>
<protein>
    <submittedName>
        <fullName evidence="2">Variant surface glycoprotein</fullName>
    </submittedName>
</protein>
<organism evidence="2">
    <name type="scientific">Trypanosoma brucei</name>
    <dbReference type="NCBI Taxonomy" id="5691"/>
    <lineage>
        <taxon>Eukaryota</taxon>
        <taxon>Discoba</taxon>
        <taxon>Euglenozoa</taxon>
        <taxon>Kinetoplastea</taxon>
        <taxon>Metakinetoplastina</taxon>
        <taxon>Trypanosomatida</taxon>
        <taxon>Trypanosomatidae</taxon>
        <taxon>Trypanosoma</taxon>
    </lineage>
</organism>
<keyword evidence="1" id="KW-0732">Signal</keyword>
<evidence type="ECO:0000313" key="2">
    <source>
        <dbReference type="EMBL" id="ARB50723.1"/>
    </source>
</evidence>
<dbReference type="VEuPathDB" id="TriTrypDB:Tb927.11.19380"/>
<sequence>MPNKQIVLTLVLFTSIQYTTAQLTNDAAATVIGSFCDEEYYLKILGEYLQHKVDHQTQGLTQAALTATKYEIATAAAKTQEQRCLIGALAHVARDVANKKVAAAETQNTQLTDAIKAIHKQRGVLQAAIEFSKLKVGIDSSNVHETTPATTTMLKFKVDHSGTSVCALPADDKPRDIGGKQPNPANLMELKITALEALKKLHKLDKLTLGATSGSCNTAPGTRSIQQALTGCDCGGGATATIDEKNVQYTTITNSETQVYKDNQGKKECAANSAAKTGSATSADKLADFICAAMKVSHSSAEMLDLTGEELQNNELIQTAVAACTPEFSKLTKLDDIRSSEELKTYIKSKYGTDKDGFDRNFKALIATRNVPVRECHEIKPKPIE</sequence>
<proteinExistence type="predicted"/>
<dbReference type="VEuPathDB" id="TriTrypDB:Tb427_000225700"/>
<dbReference type="SUPFAM" id="SSF58087">
    <property type="entry name" value="Variant surface glycoprotein (N-terminal domain)"/>
    <property type="match status" value="1"/>
</dbReference>
<dbReference type="AlphaFoldDB" id="A0A1V0FYA5"/>
<accession>A0A1V0FYA5</accession>